<evidence type="ECO:0000256" key="8">
    <source>
        <dbReference type="ARBA" id="ARBA00023004"/>
    </source>
</evidence>
<keyword evidence="10 11" id="KW-0472">Membrane</keyword>
<keyword evidence="6" id="KW-0249">Electron transport</keyword>
<feature type="transmembrane region" description="Helical" evidence="11">
    <location>
        <begin position="41"/>
        <end position="63"/>
    </location>
</feature>
<evidence type="ECO:0000256" key="6">
    <source>
        <dbReference type="ARBA" id="ARBA00022982"/>
    </source>
</evidence>
<comment type="subcellular location">
    <subcellularLocation>
        <location evidence="1">Membrane</location>
        <topology evidence="1">Multi-pass membrane protein</topology>
    </subcellularLocation>
</comment>
<keyword evidence="7 11" id="KW-1133">Transmembrane helix</keyword>
<dbReference type="InterPro" id="IPR006977">
    <property type="entry name" value="Yip1_dom"/>
</dbReference>
<protein>
    <submittedName>
        <fullName evidence="14">4Fe-4S binding protein</fullName>
    </submittedName>
</protein>
<evidence type="ECO:0000313" key="14">
    <source>
        <dbReference type="EMBL" id="WZF90327.1"/>
    </source>
</evidence>
<evidence type="ECO:0000256" key="10">
    <source>
        <dbReference type="ARBA" id="ARBA00023136"/>
    </source>
</evidence>
<gene>
    <name evidence="14" type="ORF">NLK58_09140</name>
</gene>
<evidence type="ECO:0000256" key="9">
    <source>
        <dbReference type="ARBA" id="ARBA00023014"/>
    </source>
</evidence>
<evidence type="ECO:0000259" key="13">
    <source>
        <dbReference type="Pfam" id="PF12801"/>
    </source>
</evidence>
<name>A0ABZ2W6E0_9GAMM</name>
<keyword evidence="5" id="KW-0479">Metal-binding</keyword>
<dbReference type="Pfam" id="PF04893">
    <property type="entry name" value="Yip1"/>
    <property type="match status" value="1"/>
</dbReference>
<keyword evidence="3" id="KW-0004">4Fe-4S</keyword>
<evidence type="ECO:0000256" key="1">
    <source>
        <dbReference type="ARBA" id="ARBA00004141"/>
    </source>
</evidence>
<feature type="transmembrane region" description="Helical" evidence="11">
    <location>
        <begin position="129"/>
        <end position="146"/>
    </location>
</feature>
<dbReference type="InterPro" id="IPR051684">
    <property type="entry name" value="Electron_Trans/Redox"/>
</dbReference>
<keyword evidence="4 11" id="KW-0812">Transmembrane</keyword>
<evidence type="ECO:0000256" key="11">
    <source>
        <dbReference type="SAM" id="Phobius"/>
    </source>
</evidence>
<evidence type="ECO:0000256" key="2">
    <source>
        <dbReference type="ARBA" id="ARBA00022448"/>
    </source>
</evidence>
<evidence type="ECO:0000256" key="3">
    <source>
        <dbReference type="ARBA" id="ARBA00022485"/>
    </source>
</evidence>
<feature type="transmembrane region" description="Helical" evidence="11">
    <location>
        <begin position="457"/>
        <end position="475"/>
    </location>
</feature>
<reference evidence="14 15" key="1">
    <citation type="submission" date="2022-07" db="EMBL/GenBank/DDBJ databases">
        <title>A copper resistant bacterium isolated from sediment samples of deep sea hydrothermal areas.</title>
        <authorList>
            <person name="Zeng X."/>
        </authorList>
    </citation>
    <scope>NUCLEOTIDE SEQUENCE [LARGE SCALE GENOMIC DNA]</scope>
    <source>
        <strain evidence="15">CuT 6</strain>
    </source>
</reference>
<dbReference type="Proteomes" id="UP001475781">
    <property type="component" value="Chromosome"/>
</dbReference>
<proteinExistence type="predicted"/>
<dbReference type="PANTHER" id="PTHR30176">
    <property type="entry name" value="FERREDOXIN-TYPE PROTEIN NAPH"/>
    <property type="match status" value="1"/>
</dbReference>
<keyword evidence="15" id="KW-1185">Reference proteome</keyword>
<feature type="transmembrane region" description="Helical" evidence="11">
    <location>
        <begin position="158"/>
        <end position="178"/>
    </location>
</feature>
<evidence type="ECO:0000256" key="4">
    <source>
        <dbReference type="ARBA" id="ARBA00022692"/>
    </source>
</evidence>
<feature type="transmembrane region" description="Helical" evidence="11">
    <location>
        <begin position="83"/>
        <end position="108"/>
    </location>
</feature>
<evidence type="ECO:0000259" key="12">
    <source>
        <dbReference type="Pfam" id="PF04893"/>
    </source>
</evidence>
<accession>A0ABZ2W6E0</accession>
<keyword evidence="9" id="KW-0411">Iron-sulfur</keyword>
<organism evidence="14 15">
    <name type="scientific">Marinobacter metalliresistant</name>
    <dbReference type="NCBI Taxonomy" id="2961995"/>
    <lineage>
        <taxon>Bacteria</taxon>
        <taxon>Pseudomonadati</taxon>
        <taxon>Pseudomonadota</taxon>
        <taxon>Gammaproteobacteria</taxon>
        <taxon>Pseudomonadales</taxon>
        <taxon>Marinobacteraceae</taxon>
        <taxon>Marinobacter</taxon>
    </lineage>
</organism>
<dbReference type="RefSeq" id="WP_117618220.1">
    <property type="nucleotide sequence ID" value="NZ_CP101118.1"/>
</dbReference>
<keyword evidence="8" id="KW-0408">Iron</keyword>
<feature type="domain" description="4Fe-4S ferredoxin-type" evidence="13">
    <location>
        <begin position="84"/>
        <end position="122"/>
    </location>
</feature>
<evidence type="ECO:0000313" key="15">
    <source>
        <dbReference type="Proteomes" id="UP001475781"/>
    </source>
</evidence>
<dbReference type="InterPro" id="IPR017896">
    <property type="entry name" value="4Fe4S_Fe-S-bd"/>
</dbReference>
<keyword evidence="2" id="KW-0813">Transport</keyword>
<evidence type="ECO:0000256" key="5">
    <source>
        <dbReference type="ARBA" id="ARBA00022723"/>
    </source>
</evidence>
<evidence type="ECO:0000256" key="7">
    <source>
        <dbReference type="ARBA" id="ARBA00022989"/>
    </source>
</evidence>
<feature type="domain" description="4Fe-4S ferredoxin-type" evidence="13">
    <location>
        <begin position="167"/>
        <end position="210"/>
    </location>
</feature>
<feature type="transmembrane region" description="Helical" evidence="11">
    <location>
        <begin position="343"/>
        <end position="372"/>
    </location>
</feature>
<feature type="transmembrane region" description="Helical" evidence="11">
    <location>
        <begin position="384"/>
        <end position="405"/>
    </location>
</feature>
<dbReference type="EMBL" id="CP101118">
    <property type="protein sequence ID" value="WZF90327.1"/>
    <property type="molecule type" value="Genomic_DNA"/>
</dbReference>
<feature type="transmembrane region" description="Helical" evidence="11">
    <location>
        <begin position="425"/>
        <end position="445"/>
    </location>
</feature>
<sequence length="477" mass="52721">MNAIPIKDISETSAPTRFVGGSDRASKHPGVERILSRLGPWLPWVHVVMFLVFLAVLVVPVYLPESAEQATFLDDGRVLANYLLWGVWFPLVFFSVVITGRSWCGFLCPMGAASELANRHGLKMQTPAWVRWPGTPILSFIIITLLGQTTGVRDHPEATLEIFGGTFVMAVIVGWLWGRNKRVWCRHLCPIGLLLGVFARLGAVQLCPRKWKSGPDELTDKTICPTYIDLPRKRATRHCIECLRCILPGHTAGLAVSFRRPGQELESIRHHAPDGWEILFIFLGAGVALGGFLWLVLPFYSDWRQVAGTWFIEQGQYWIGKPGPAWLMSVHPERREVFRWLDFFMIAGTMVAVMALSALVLSVACLASAGLARLQGGTASLFQAFVQIGYSQAPVALMALMIGLATELFTPFLRLGMTAVQVSNAKAAMIFLGWVWSVWLAWRILQGLGVGRGRWLALLPSAAGSSAMAAAWWMAVL</sequence>
<feature type="transmembrane region" description="Helical" evidence="11">
    <location>
        <begin position="278"/>
        <end position="300"/>
    </location>
</feature>
<dbReference type="Pfam" id="PF12801">
    <property type="entry name" value="Fer4_5"/>
    <property type="match status" value="2"/>
</dbReference>
<feature type="domain" description="Yip1" evidence="12">
    <location>
        <begin position="258"/>
        <end position="467"/>
    </location>
</feature>
<dbReference type="PANTHER" id="PTHR30176:SF3">
    <property type="entry name" value="FERREDOXIN-TYPE PROTEIN NAPH"/>
    <property type="match status" value="1"/>
</dbReference>